<dbReference type="KEGG" id="rul:UC8_05880"/>
<dbReference type="EMBL" id="CP042914">
    <property type="protein sequence ID" value="QEG38630.1"/>
    <property type="molecule type" value="Genomic_DNA"/>
</dbReference>
<evidence type="ECO:0000313" key="1">
    <source>
        <dbReference type="EMBL" id="QEG38630.1"/>
    </source>
</evidence>
<dbReference type="PANTHER" id="PTHR43737:SF1">
    <property type="entry name" value="DUF1501 DOMAIN-CONTAINING PROTEIN"/>
    <property type="match status" value="1"/>
</dbReference>
<accession>A0A5B9QLZ6</accession>
<dbReference type="InterPro" id="IPR017850">
    <property type="entry name" value="Alkaline_phosphatase_core_sf"/>
</dbReference>
<proteinExistence type="predicted"/>
<sequence length="461" mass="50584">MAALSSLLGGNAAAARGEQSGGVEGLADLPHFAPRARRVIYLFQSGGPSQLDLLDPKPELRKRFGEEVPKSIYPDERKTTMSSAQGAFATAPSLFEFRRCGESGLEMSELFDKTGELADRLCIINSMHTTAINHDPAITMLLTGSQIPGRPSAGAWTSYALGADTSELPAFVAMSSRGSGKAGQPLYDRLWGSGFLPSVYQGVKFRNQGAPVLDIYDPAGVDPATRRTMLDYLARLNELKFQDSGDAEISTRIAQYELAGRMQTSVPELLDFKQETAATLDAYGKDVNRQGSYAYNCLMARRLAERGVRFIQLFHQGWDQHGALPKQIRQQARDTDQPTAALLRDLQQRGMLDDTLIVWGGEFGRTVYSQGALTAKNYGRDHHGGCFSVWLAGGGVRGGIRYGRTDDYSVNVVENGLEVHDLNATILHLLGIDHERLIFPFQGRDFRLTDVHGRVVRDILA</sequence>
<keyword evidence="2" id="KW-1185">Reference proteome</keyword>
<reference evidence="1 2" key="1">
    <citation type="submission" date="2019-08" db="EMBL/GenBank/DDBJ databases">
        <title>Deep-cultivation of Planctomycetes and their phenomic and genomic characterization uncovers novel biology.</title>
        <authorList>
            <person name="Wiegand S."/>
            <person name="Jogler M."/>
            <person name="Boedeker C."/>
            <person name="Pinto D."/>
            <person name="Vollmers J."/>
            <person name="Rivas-Marin E."/>
            <person name="Kohn T."/>
            <person name="Peeters S.H."/>
            <person name="Heuer A."/>
            <person name="Rast P."/>
            <person name="Oberbeckmann S."/>
            <person name="Bunk B."/>
            <person name="Jeske O."/>
            <person name="Meyerdierks A."/>
            <person name="Storesund J.E."/>
            <person name="Kallscheuer N."/>
            <person name="Luecker S."/>
            <person name="Lage O.M."/>
            <person name="Pohl T."/>
            <person name="Merkel B.J."/>
            <person name="Hornburger P."/>
            <person name="Mueller R.-W."/>
            <person name="Bruemmer F."/>
            <person name="Labrenz M."/>
            <person name="Spormann A.M."/>
            <person name="Op den Camp H."/>
            <person name="Overmann J."/>
            <person name="Amann R."/>
            <person name="Jetten M.S.M."/>
            <person name="Mascher T."/>
            <person name="Medema M.H."/>
            <person name="Devos D.P."/>
            <person name="Kaster A.-K."/>
            <person name="Ovreas L."/>
            <person name="Rohde M."/>
            <person name="Galperin M.Y."/>
            <person name="Jogler C."/>
        </authorList>
    </citation>
    <scope>NUCLEOTIDE SEQUENCE [LARGE SCALE GENOMIC DNA]</scope>
    <source>
        <strain evidence="1 2">UC8</strain>
    </source>
</reference>
<organism evidence="1 2">
    <name type="scientific">Roseimaritima ulvae</name>
    <dbReference type="NCBI Taxonomy" id="980254"/>
    <lineage>
        <taxon>Bacteria</taxon>
        <taxon>Pseudomonadati</taxon>
        <taxon>Planctomycetota</taxon>
        <taxon>Planctomycetia</taxon>
        <taxon>Pirellulales</taxon>
        <taxon>Pirellulaceae</taxon>
        <taxon>Roseimaritima</taxon>
    </lineage>
</organism>
<protein>
    <recommendedName>
        <fullName evidence="3">Sulfatase</fullName>
    </recommendedName>
</protein>
<dbReference type="Proteomes" id="UP000325286">
    <property type="component" value="Chromosome"/>
</dbReference>
<dbReference type="AlphaFoldDB" id="A0A5B9QLZ6"/>
<evidence type="ECO:0000313" key="2">
    <source>
        <dbReference type="Proteomes" id="UP000325286"/>
    </source>
</evidence>
<gene>
    <name evidence="1" type="ORF">UC8_05880</name>
</gene>
<dbReference type="Pfam" id="PF07394">
    <property type="entry name" value="DUF1501"/>
    <property type="match status" value="1"/>
</dbReference>
<dbReference type="SUPFAM" id="SSF53649">
    <property type="entry name" value="Alkaline phosphatase-like"/>
    <property type="match status" value="1"/>
</dbReference>
<dbReference type="InterPro" id="IPR010869">
    <property type="entry name" value="DUF1501"/>
</dbReference>
<evidence type="ECO:0008006" key="3">
    <source>
        <dbReference type="Google" id="ProtNLM"/>
    </source>
</evidence>
<dbReference type="PANTHER" id="PTHR43737">
    <property type="entry name" value="BLL7424 PROTEIN"/>
    <property type="match status" value="1"/>
</dbReference>
<name>A0A5B9QLZ6_9BACT</name>